<sequence>MEDIVMNTSNITNYKPKDFAELLGVSVKTLQRWDREGILKANRTPTDRRYYTYDQYLQFKGINTENDNRQIVIYARVSTRNQKDDLQNQVTFLRQFCNAKGIIVDQCIEDYGSGLNYNRKKWNQLLDEVMEQKIKTIIVTHKDRFVRFGYDWFEKFCMKFNTTIVVVNNEELSPQEELVQDIVSILHVFSCRLYGLRKYKKQIEGDEEIAKELQNGNKSDSRAKNQD</sequence>
<dbReference type="SMART" id="SM00857">
    <property type="entry name" value="Resolvase"/>
    <property type="match status" value="1"/>
</dbReference>
<evidence type="ECO:0000313" key="8">
    <source>
        <dbReference type="EMBL" id="EDY33851.1"/>
    </source>
</evidence>
<dbReference type="InterPro" id="IPR006119">
    <property type="entry name" value="Resolv_N"/>
</dbReference>
<comment type="caution">
    <text evidence="8">The sequence shown here is derived from an EMBL/GenBank/DDBJ whole genome shotgun (WGS) entry which is preliminary data.</text>
</comment>
<dbReference type="CDD" id="cd04762">
    <property type="entry name" value="HTH_MerR-trunc"/>
    <property type="match status" value="1"/>
</dbReference>
<name>B5CLJ9_9FIRM</name>
<dbReference type="PANTHER" id="PTHR36172">
    <property type="match status" value="1"/>
</dbReference>
<dbReference type="Proteomes" id="UP000003254">
    <property type="component" value="Unassembled WGS sequence"/>
</dbReference>
<dbReference type="PROSITE" id="PS50937">
    <property type="entry name" value="HTH_MERR_2"/>
    <property type="match status" value="1"/>
</dbReference>
<feature type="domain" description="Resolvase/invertase-type recombinase catalytic" evidence="7">
    <location>
        <begin position="70"/>
        <end position="213"/>
    </location>
</feature>
<dbReference type="Pfam" id="PF00239">
    <property type="entry name" value="Resolvase"/>
    <property type="match status" value="1"/>
</dbReference>
<dbReference type="Gene3D" id="1.10.1660.10">
    <property type="match status" value="1"/>
</dbReference>
<dbReference type="Gene3D" id="1.10.287.2170">
    <property type="match status" value="1"/>
</dbReference>
<evidence type="ECO:0000256" key="3">
    <source>
        <dbReference type="ARBA" id="ARBA00023172"/>
    </source>
</evidence>
<organism evidence="8 9">
    <name type="scientific">[Ruminococcus] lactaris ATCC 29176</name>
    <dbReference type="NCBI Taxonomy" id="471875"/>
    <lineage>
        <taxon>Bacteria</taxon>
        <taxon>Bacillati</taxon>
        <taxon>Bacillota</taxon>
        <taxon>Clostridia</taxon>
        <taxon>Lachnospirales</taxon>
        <taxon>Lachnospiraceae</taxon>
        <taxon>Mediterraneibacter</taxon>
    </lineage>
</organism>
<dbReference type="InterPro" id="IPR006118">
    <property type="entry name" value="Recombinase_CS"/>
</dbReference>
<dbReference type="SUPFAM" id="SSF46955">
    <property type="entry name" value="Putative DNA-binding domain"/>
    <property type="match status" value="1"/>
</dbReference>
<evidence type="ECO:0000256" key="5">
    <source>
        <dbReference type="PROSITE-ProRule" id="PRU10137"/>
    </source>
</evidence>
<dbReference type="PROSITE" id="PS51736">
    <property type="entry name" value="RECOMBINASES_3"/>
    <property type="match status" value="1"/>
</dbReference>
<dbReference type="InterPro" id="IPR000551">
    <property type="entry name" value="MerR-type_HTH_dom"/>
</dbReference>
<dbReference type="HOGENOM" id="CLU_082093_0_1_9"/>
<evidence type="ECO:0000259" key="6">
    <source>
        <dbReference type="PROSITE" id="PS50937"/>
    </source>
</evidence>
<dbReference type="InterPro" id="IPR048046">
    <property type="entry name" value="Transpos_IS607"/>
</dbReference>
<keyword evidence="3" id="KW-0233">DNA recombination</keyword>
<reference evidence="8 9" key="1">
    <citation type="submission" date="2008-08" db="EMBL/GenBank/DDBJ databases">
        <title>Draft genome sequence of Ruminococcus lactaris ATCC 29176.</title>
        <authorList>
            <person name="Sudarsanam P."/>
            <person name="Ley R."/>
            <person name="Guruge J."/>
            <person name="Turnbaugh P.J."/>
            <person name="Mahowald M."/>
            <person name="Liep D."/>
            <person name="Gordon J."/>
        </authorList>
    </citation>
    <scope>NUCLEOTIDE SEQUENCE [LARGE SCALE GENOMIC DNA]</scope>
    <source>
        <strain evidence="8 9">ATCC 29176</strain>
    </source>
</reference>
<dbReference type="eggNOG" id="COG2452">
    <property type="taxonomic scope" value="Bacteria"/>
</dbReference>
<dbReference type="InterPro" id="IPR051491">
    <property type="entry name" value="Recombinase/Transposase-rel"/>
</dbReference>
<protein>
    <submittedName>
        <fullName evidence="8">Resolvase, N-terminal domain protein</fullName>
    </submittedName>
</protein>
<evidence type="ECO:0000256" key="1">
    <source>
        <dbReference type="ARBA" id="ARBA00022908"/>
    </source>
</evidence>
<dbReference type="Gene3D" id="3.40.50.1390">
    <property type="entry name" value="Resolvase, N-terminal catalytic domain"/>
    <property type="match status" value="1"/>
</dbReference>
<dbReference type="Pfam" id="PF00376">
    <property type="entry name" value="MerR"/>
    <property type="match status" value="1"/>
</dbReference>
<feature type="active site" description="O-(5'-phospho-DNA)-serine intermediate" evidence="4 5">
    <location>
        <position position="78"/>
    </location>
</feature>
<dbReference type="GO" id="GO:0003677">
    <property type="term" value="F:DNA binding"/>
    <property type="evidence" value="ECO:0007669"/>
    <property type="project" value="UniProtKB-KW"/>
</dbReference>
<evidence type="ECO:0000313" key="9">
    <source>
        <dbReference type="Proteomes" id="UP000003254"/>
    </source>
</evidence>
<dbReference type="InterPro" id="IPR009061">
    <property type="entry name" value="DNA-bd_dom_put_sf"/>
</dbReference>
<keyword evidence="1" id="KW-0229">DNA integration</keyword>
<gene>
    <name evidence="8" type="ORF">RUMLAC_00321</name>
</gene>
<dbReference type="GO" id="GO:0000150">
    <property type="term" value="F:DNA strand exchange activity"/>
    <property type="evidence" value="ECO:0007669"/>
    <property type="project" value="InterPro"/>
</dbReference>
<keyword evidence="9" id="KW-1185">Reference proteome</keyword>
<dbReference type="SMART" id="SM00422">
    <property type="entry name" value="HTH_MERR"/>
    <property type="match status" value="1"/>
</dbReference>
<dbReference type="GO" id="GO:0015074">
    <property type="term" value="P:DNA integration"/>
    <property type="evidence" value="ECO:0007669"/>
    <property type="project" value="UniProtKB-KW"/>
</dbReference>
<dbReference type="PROSITE" id="PS00397">
    <property type="entry name" value="RECOMBINASES_1"/>
    <property type="match status" value="1"/>
</dbReference>
<proteinExistence type="predicted"/>
<dbReference type="NCBIfam" id="NF033518">
    <property type="entry name" value="transpos_IS607"/>
    <property type="match status" value="1"/>
</dbReference>
<dbReference type="InterPro" id="IPR036162">
    <property type="entry name" value="Resolvase-like_N_sf"/>
</dbReference>
<evidence type="ECO:0000256" key="4">
    <source>
        <dbReference type="PIRSR" id="PIRSR606118-50"/>
    </source>
</evidence>
<feature type="domain" description="HTH merR-type" evidence="6">
    <location>
        <begin position="13"/>
        <end position="55"/>
    </location>
</feature>
<reference evidence="8 9" key="2">
    <citation type="submission" date="2008-08" db="EMBL/GenBank/DDBJ databases">
        <authorList>
            <person name="Fulton L."/>
            <person name="Clifton S."/>
            <person name="Fulton B."/>
            <person name="Xu J."/>
            <person name="Minx P."/>
            <person name="Pepin K.H."/>
            <person name="Johnson M."/>
            <person name="Bhonagiri V."/>
            <person name="Nash W.E."/>
            <person name="Mardis E.R."/>
            <person name="Wilson R.K."/>
        </authorList>
    </citation>
    <scope>NUCLEOTIDE SEQUENCE [LARGE SCALE GENOMIC DNA]</scope>
    <source>
        <strain evidence="8 9">ATCC 29176</strain>
    </source>
</reference>
<dbReference type="PANTHER" id="PTHR36172:SF1">
    <property type="entry name" value="RESOLVASE-RELATED"/>
    <property type="match status" value="1"/>
</dbReference>
<dbReference type="SUPFAM" id="SSF53041">
    <property type="entry name" value="Resolvase-like"/>
    <property type="match status" value="1"/>
</dbReference>
<dbReference type="GO" id="GO:0006355">
    <property type="term" value="P:regulation of DNA-templated transcription"/>
    <property type="evidence" value="ECO:0007669"/>
    <property type="project" value="InterPro"/>
</dbReference>
<dbReference type="FunFam" id="3.40.50.1390:FF:000002">
    <property type="entry name" value="ORF1 in transposon ISC1904"/>
    <property type="match status" value="1"/>
</dbReference>
<evidence type="ECO:0000256" key="2">
    <source>
        <dbReference type="ARBA" id="ARBA00023125"/>
    </source>
</evidence>
<evidence type="ECO:0000259" key="7">
    <source>
        <dbReference type="PROSITE" id="PS51736"/>
    </source>
</evidence>
<dbReference type="EMBL" id="ABOU02000014">
    <property type="protein sequence ID" value="EDY33851.1"/>
    <property type="molecule type" value="Genomic_DNA"/>
</dbReference>
<dbReference type="InterPro" id="IPR041718">
    <property type="entry name" value="IS607_transposase-like"/>
</dbReference>
<dbReference type="AlphaFoldDB" id="B5CLJ9"/>
<keyword evidence="2" id="KW-0238">DNA-binding</keyword>
<dbReference type="CDD" id="cd03769">
    <property type="entry name" value="SR_IS607_transposase_like"/>
    <property type="match status" value="1"/>
</dbReference>
<accession>B5CLJ9</accession>